<accession>A0A175YLI6</accession>
<dbReference type="GO" id="GO:0000978">
    <property type="term" value="F:RNA polymerase II cis-regulatory region sequence-specific DNA binding"/>
    <property type="evidence" value="ECO:0007669"/>
    <property type="project" value="TreeGrafter"/>
</dbReference>
<dbReference type="Proteomes" id="UP000077755">
    <property type="component" value="Chromosome 8"/>
</dbReference>
<evidence type="ECO:0000313" key="10">
    <source>
        <dbReference type="EMBL" id="KZM84333.1"/>
    </source>
</evidence>
<evidence type="ECO:0000313" key="11">
    <source>
        <dbReference type="EMBL" id="WOH11688.1"/>
    </source>
</evidence>
<feature type="domain" description="Transcription factor CBF/NF-Y/archaeal histone" evidence="9">
    <location>
        <begin position="7"/>
        <end position="72"/>
    </location>
</feature>
<dbReference type="InterPro" id="IPR009072">
    <property type="entry name" value="Histone-fold"/>
</dbReference>
<dbReference type="AlphaFoldDB" id="A0A175YLI6"/>
<reference evidence="10" key="1">
    <citation type="journal article" date="2016" name="Nat. Genet.">
        <title>A high-quality carrot genome assembly provides new insights into carotenoid accumulation and asterid genome evolution.</title>
        <authorList>
            <person name="Iorizzo M."/>
            <person name="Ellison S."/>
            <person name="Senalik D."/>
            <person name="Zeng P."/>
            <person name="Satapoomin P."/>
            <person name="Huang J."/>
            <person name="Bowman M."/>
            <person name="Iovene M."/>
            <person name="Sanseverino W."/>
            <person name="Cavagnaro P."/>
            <person name="Yildiz M."/>
            <person name="Macko-Podgorni A."/>
            <person name="Moranska E."/>
            <person name="Grzebelus E."/>
            <person name="Grzebelus D."/>
            <person name="Ashrafi H."/>
            <person name="Zheng Z."/>
            <person name="Cheng S."/>
            <person name="Spooner D."/>
            <person name="Van Deynze A."/>
            <person name="Simon P."/>
        </authorList>
    </citation>
    <scope>NUCLEOTIDE SEQUENCE [LARGE SCALE GENOMIC DNA]</scope>
    <source>
        <tissue evidence="10">Leaf</tissue>
    </source>
</reference>
<keyword evidence="5" id="KW-0238">DNA-binding</keyword>
<dbReference type="PANTHER" id="PTHR11064">
    <property type="entry name" value="CCAAT-BINDING TRANSCRIPTION FACTOR-RELATED"/>
    <property type="match status" value="1"/>
</dbReference>
<dbReference type="InterPro" id="IPR027113">
    <property type="entry name" value="Transc_fact_NFYB/HAP3"/>
</dbReference>
<reference evidence="11" key="2">
    <citation type="submission" date="2022-03" db="EMBL/GenBank/DDBJ databases">
        <title>Draft title - Genomic analysis of global carrot germplasm unveils the trajectory of domestication and the origin of high carotenoid orange carrot.</title>
        <authorList>
            <person name="Iorizzo M."/>
            <person name="Ellison S."/>
            <person name="Senalik D."/>
            <person name="Macko-Podgorni A."/>
            <person name="Grzebelus D."/>
            <person name="Bostan H."/>
            <person name="Rolling W."/>
            <person name="Curaba J."/>
            <person name="Simon P."/>
        </authorList>
    </citation>
    <scope>NUCLEOTIDE SEQUENCE</scope>
    <source>
        <tissue evidence="11">Leaf</tissue>
    </source>
</reference>
<evidence type="ECO:0000256" key="5">
    <source>
        <dbReference type="ARBA" id="ARBA00023125"/>
    </source>
</evidence>
<evidence type="ECO:0000256" key="3">
    <source>
        <dbReference type="ARBA" id="ARBA00022682"/>
    </source>
</evidence>
<dbReference type="Gramene" id="KZM84333">
    <property type="protein sequence ID" value="KZM84333"/>
    <property type="gene ID" value="DCAR_028373"/>
</dbReference>
<protein>
    <recommendedName>
        <fullName evidence="9">Transcription factor CBF/NF-Y/archaeal histone domain-containing protein</fullName>
    </recommendedName>
</protein>
<dbReference type="SUPFAM" id="SSF47113">
    <property type="entry name" value="Histone-fold"/>
    <property type="match status" value="1"/>
</dbReference>
<evidence type="ECO:0000256" key="8">
    <source>
        <dbReference type="ARBA" id="ARBA00023242"/>
    </source>
</evidence>
<dbReference type="PRINTS" id="PR00615">
    <property type="entry name" value="CCAATSUBUNTA"/>
</dbReference>
<dbReference type="InterPro" id="IPR003958">
    <property type="entry name" value="CBFA_NFYB_domain"/>
</dbReference>
<organism evidence="10">
    <name type="scientific">Daucus carota subsp. sativus</name>
    <name type="common">Carrot</name>
    <dbReference type="NCBI Taxonomy" id="79200"/>
    <lineage>
        <taxon>Eukaryota</taxon>
        <taxon>Viridiplantae</taxon>
        <taxon>Streptophyta</taxon>
        <taxon>Embryophyta</taxon>
        <taxon>Tracheophyta</taxon>
        <taxon>Spermatophyta</taxon>
        <taxon>Magnoliopsida</taxon>
        <taxon>eudicotyledons</taxon>
        <taxon>Gunneridae</taxon>
        <taxon>Pentapetalae</taxon>
        <taxon>asterids</taxon>
        <taxon>campanulids</taxon>
        <taxon>Apiales</taxon>
        <taxon>Apiaceae</taxon>
        <taxon>Apioideae</taxon>
        <taxon>Scandiceae</taxon>
        <taxon>Daucinae</taxon>
        <taxon>Daucus</taxon>
        <taxon>Daucus sect. Daucus</taxon>
    </lineage>
</organism>
<dbReference type="Gene3D" id="1.10.20.10">
    <property type="entry name" value="Histone, subunit A"/>
    <property type="match status" value="1"/>
</dbReference>
<keyword evidence="4" id="KW-0805">Transcription regulation</keyword>
<dbReference type="EMBL" id="LNRQ01000008">
    <property type="protein sequence ID" value="KZM84333.1"/>
    <property type="molecule type" value="Genomic_DNA"/>
</dbReference>
<evidence type="ECO:0000256" key="2">
    <source>
        <dbReference type="ARBA" id="ARBA00009053"/>
    </source>
</evidence>
<keyword evidence="8" id="KW-0539">Nucleus</keyword>
<evidence type="ECO:0000256" key="6">
    <source>
        <dbReference type="ARBA" id="ARBA00023159"/>
    </source>
</evidence>
<dbReference type="STRING" id="79200.A0A175YLI6"/>
<proteinExistence type="inferred from homology"/>
<sequence length="158" mass="17960">MVREQDMFMPIANVIRIMRKIMPSHAKISDDAKETIQESVSEFISFVTSEANMRCQQEQRRTITAEDVLWAMNNLGFDDYIEPLTVYLNRMREIENGEPFRSDLLLRRSLEHRAMGIATSFTPPYYMGLHNGTSGVMTTEGFLKDARNAGSTSGARGT</sequence>
<comment type="similarity">
    <text evidence="2">Belongs to the NFYB/HAP3 subunit family.</text>
</comment>
<evidence type="ECO:0000256" key="1">
    <source>
        <dbReference type="ARBA" id="ARBA00004123"/>
    </source>
</evidence>
<keyword evidence="3" id="KW-0938">Abscisic acid signaling pathway</keyword>
<keyword evidence="12" id="KW-1185">Reference proteome</keyword>
<evidence type="ECO:0000313" key="12">
    <source>
        <dbReference type="Proteomes" id="UP000077755"/>
    </source>
</evidence>
<evidence type="ECO:0000259" key="9">
    <source>
        <dbReference type="Pfam" id="PF00808"/>
    </source>
</evidence>
<gene>
    <name evidence="10" type="ORF">DCAR_028373</name>
    <name evidence="11" type="ORF">DCAR_0831178</name>
</gene>
<dbReference type="GO" id="GO:0001228">
    <property type="term" value="F:DNA-binding transcription activator activity, RNA polymerase II-specific"/>
    <property type="evidence" value="ECO:0007669"/>
    <property type="project" value="InterPro"/>
</dbReference>
<evidence type="ECO:0000256" key="4">
    <source>
        <dbReference type="ARBA" id="ARBA00023015"/>
    </source>
</evidence>
<keyword evidence="6" id="KW-0010">Activator</keyword>
<dbReference type="GO" id="GO:0016602">
    <property type="term" value="C:CCAAT-binding factor complex"/>
    <property type="evidence" value="ECO:0007669"/>
    <property type="project" value="InterPro"/>
</dbReference>
<evidence type="ECO:0000256" key="7">
    <source>
        <dbReference type="ARBA" id="ARBA00023163"/>
    </source>
</evidence>
<dbReference type="FunFam" id="1.10.20.10:FF:000049">
    <property type="entry name" value="Nuclear transcription factor Y subunit B-6"/>
    <property type="match status" value="1"/>
</dbReference>
<dbReference type="Pfam" id="PF00808">
    <property type="entry name" value="CBFD_NFYB_HMF"/>
    <property type="match status" value="1"/>
</dbReference>
<name>A0A175YLI6_DAUCS</name>
<dbReference type="GO" id="GO:0046982">
    <property type="term" value="F:protein heterodimerization activity"/>
    <property type="evidence" value="ECO:0007669"/>
    <property type="project" value="InterPro"/>
</dbReference>
<dbReference type="PANTHER" id="PTHR11064:SF196">
    <property type="entry name" value="NUCLEAR TRANSCRIPTION FACTOR Y SUBUNIT B-6"/>
    <property type="match status" value="1"/>
</dbReference>
<dbReference type="EMBL" id="CP093350">
    <property type="protein sequence ID" value="WOH11688.1"/>
    <property type="molecule type" value="Genomic_DNA"/>
</dbReference>
<keyword evidence="7" id="KW-0804">Transcription</keyword>
<dbReference type="GO" id="GO:0009738">
    <property type="term" value="P:abscisic acid-activated signaling pathway"/>
    <property type="evidence" value="ECO:0007669"/>
    <property type="project" value="UniProtKB-KW"/>
</dbReference>
<comment type="subcellular location">
    <subcellularLocation>
        <location evidence="1">Nucleus</location>
    </subcellularLocation>
</comment>
<dbReference type="CDD" id="cd22907">
    <property type="entry name" value="HFD_NFYB"/>
    <property type="match status" value="1"/>
</dbReference>